<reference evidence="2 3" key="1">
    <citation type="journal article" date="2001" name="Science">
        <title>The genome of the natural genetic engineer Agrobacterium tumefaciens C58.</title>
        <authorList>
            <person name="Wood D.W."/>
            <person name="Setubal J.C."/>
            <person name="Kaul R."/>
            <person name="Monks D.E."/>
            <person name="Kitajima J.P."/>
            <person name="Okura V.K."/>
            <person name="Zhou Y."/>
            <person name="Chen L."/>
            <person name="Wood G.E."/>
            <person name="Almeida N.F.Jr."/>
            <person name="Woo L."/>
            <person name="Chen Y."/>
            <person name="Paulsen I.T."/>
            <person name="Eisen J.A."/>
            <person name="Karp P.D."/>
            <person name="Bovee D.Sr."/>
            <person name="Chapman P."/>
            <person name="Clendenning J."/>
            <person name="Deatherage G."/>
            <person name="Gillet W."/>
            <person name="Grant C."/>
            <person name="Kutyavin T."/>
            <person name="Levy R."/>
            <person name="Li M.J."/>
            <person name="McClelland E."/>
            <person name="Palmieri A."/>
            <person name="Raymond C."/>
            <person name="Rouse G."/>
            <person name="Saenphimmachak C."/>
            <person name="Wu Z."/>
            <person name="Romero P."/>
            <person name="Gordon D."/>
            <person name="Zhang S."/>
            <person name="Yoo H."/>
            <person name="Tao Y."/>
            <person name="Biddle P."/>
            <person name="Jung M."/>
            <person name="Krespan W."/>
            <person name="Perry M."/>
            <person name="Gordon-Kamm B."/>
            <person name="Liao L."/>
            <person name="Kim S."/>
            <person name="Hendrick C."/>
            <person name="Zhao Z.Y."/>
            <person name="Dolan M."/>
            <person name="Chumley F."/>
            <person name="Tingey S.V."/>
            <person name="Tomb J.F."/>
            <person name="Gordon M.P."/>
            <person name="Olson M.V."/>
            <person name="Nester E.W."/>
        </authorList>
    </citation>
    <scope>NUCLEOTIDE SEQUENCE [LARGE SCALE GENOMIC DNA]</scope>
    <source>
        <strain evidence="3">C58 / ATCC 33970</strain>
    </source>
</reference>
<dbReference type="OrthoDB" id="2065409at2"/>
<dbReference type="AlphaFoldDB" id="Q8UKS4"/>
<dbReference type="KEGG" id="atu:Atu5025"/>
<geneLocation type="plasmid" evidence="2 3">
    <name>At</name>
</geneLocation>
<accession>Q8UKS4</accession>
<keyword evidence="3" id="KW-1185">Reference proteome</keyword>
<dbReference type="Proteomes" id="UP000000813">
    <property type="component" value="Plasmid At"/>
</dbReference>
<organism evidence="2 3">
    <name type="scientific">Agrobacterium fabrum (strain C58 / ATCC 33970)</name>
    <name type="common">Agrobacterium tumefaciens (strain C58)</name>
    <dbReference type="NCBI Taxonomy" id="176299"/>
    <lineage>
        <taxon>Bacteria</taxon>
        <taxon>Pseudomonadati</taxon>
        <taxon>Pseudomonadota</taxon>
        <taxon>Alphaproteobacteria</taxon>
        <taxon>Hyphomicrobiales</taxon>
        <taxon>Rhizobiaceae</taxon>
        <taxon>Rhizobium/Agrobacterium group</taxon>
        <taxon>Agrobacterium</taxon>
        <taxon>Agrobacterium tumefaciens complex</taxon>
    </lineage>
</organism>
<keyword evidence="2" id="KW-0614">Plasmid</keyword>
<proteinExistence type="predicted"/>
<dbReference type="BioCyc" id="AGRO:ATU5025-MONOMER"/>
<evidence type="ECO:0000313" key="2">
    <source>
        <dbReference type="EMBL" id="AAL45718.1"/>
    </source>
</evidence>
<gene>
    <name evidence="2" type="primary">tnp</name>
    <name evidence="2" type="ordered locus">Atu5025</name>
</gene>
<dbReference type="Pfam" id="PF13384">
    <property type="entry name" value="HTH_23"/>
    <property type="match status" value="1"/>
</dbReference>
<dbReference type="EnsemblBacteria" id="AAL45718">
    <property type="protein sequence ID" value="AAL45718"/>
    <property type="gene ID" value="Atu5025"/>
</dbReference>
<protein>
    <submittedName>
        <fullName evidence="2">IS21 family transposase</fullName>
    </submittedName>
</protein>
<reference evidence="2 3" key="2">
    <citation type="journal article" date="2001" name="Science">
        <title>Genome sequence of the plant pathogen and biotechnology agent Agrobacterium tumefaciens C58.</title>
        <authorList>
            <person name="Goodner B."/>
            <person name="Hinkle G."/>
            <person name="Gattung S."/>
            <person name="Miller N."/>
            <person name="Blanchard M."/>
            <person name="Qurollo B."/>
            <person name="Goldman B.S."/>
            <person name="Cao Y."/>
            <person name="Askenazi M."/>
            <person name="Halling C."/>
            <person name="Mullin L."/>
            <person name="Houmiel K."/>
            <person name="Gordon J."/>
            <person name="Vaudin M."/>
            <person name="Iartchouk O."/>
            <person name="Epp A."/>
            <person name="Liu F."/>
            <person name="Wollam C."/>
            <person name="Allinger M."/>
            <person name="Doughty D."/>
            <person name="Scott C."/>
            <person name="Lappas C."/>
            <person name="Markelz B."/>
            <person name="Flanagan C."/>
            <person name="Crowell C."/>
            <person name="Gurson J."/>
            <person name="Lomo C."/>
            <person name="Sear C."/>
            <person name="Strub G."/>
            <person name="Cielo C."/>
            <person name="Slater S."/>
        </authorList>
    </citation>
    <scope>NUCLEOTIDE SEQUENCE [LARGE SCALE GENOMIC DNA]</scope>
    <source>
        <strain evidence="3">C58 / ATCC 33970</strain>
    </source>
</reference>
<dbReference type="Gene3D" id="1.10.10.60">
    <property type="entry name" value="Homeodomain-like"/>
    <property type="match status" value="1"/>
</dbReference>
<sequence>MKRVDTIAHVRRAFHVQGWSVKKIARELNVSRNTVRKILRSQAEETHHPHSAYPLQPRRAPGRPSADRLQGGENWISKGVGVPC</sequence>
<feature type="region of interest" description="Disordered" evidence="1">
    <location>
        <begin position="41"/>
        <end position="84"/>
    </location>
</feature>
<dbReference type="SUPFAM" id="SSF46689">
    <property type="entry name" value="Homeodomain-like"/>
    <property type="match status" value="1"/>
</dbReference>
<evidence type="ECO:0000313" key="3">
    <source>
        <dbReference type="Proteomes" id="UP000000813"/>
    </source>
</evidence>
<dbReference type="InterPro" id="IPR009057">
    <property type="entry name" value="Homeodomain-like_sf"/>
</dbReference>
<dbReference type="EMBL" id="AE007872">
    <property type="protein sequence ID" value="AAL45718.1"/>
    <property type="molecule type" value="Genomic_DNA"/>
</dbReference>
<dbReference type="PIR" id="AH3162">
    <property type="entry name" value="AH3162"/>
</dbReference>
<dbReference type="eggNOG" id="COG4584">
    <property type="taxonomic scope" value="Bacteria"/>
</dbReference>
<dbReference type="HOGENOM" id="CLU_2520232_0_0_5"/>
<name>Q8UKS4_AGRFC</name>
<evidence type="ECO:0000256" key="1">
    <source>
        <dbReference type="SAM" id="MobiDB-lite"/>
    </source>
</evidence>